<keyword evidence="1" id="KW-1133">Transmembrane helix</keyword>
<accession>A0ABU9TP17</accession>
<feature type="transmembrane region" description="Helical" evidence="1">
    <location>
        <begin position="78"/>
        <end position="99"/>
    </location>
</feature>
<dbReference type="RefSeq" id="WP_342853741.1">
    <property type="nucleotide sequence ID" value="NZ_JBBMRA010000002.1"/>
</dbReference>
<reference evidence="3 4" key="1">
    <citation type="submission" date="2024-03" db="EMBL/GenBank/DDBJ databases">
        <title>Community enrichment and isolation of bacterial strains for fucoidan degradation.</title>
        <authorList>
            <person name="Sichert A."/>
        </authorList>
    </citation>
    <scope>NUCLEOTIDE SEQUENCE [LARGE SCALE GENOMIC DNA]</scope>
    <source>
        <strain evidence="3 4">AS76</strain>
    </source>
</reference>
<dbReference type="InterPro" id="IPR039447">
    <property type="entry name" value="UreH-like_TM_dom"/>
</dbReference>
<proteinExistence type="predicted"/>
<feature type="transmembrane region" description="Helical" evidence="1">
    <location>
        <begin position="200"/>
        <end position="219"/>
    </location>
</feature>
<keyword evidence="4" id="KW-1185">Reference proteome</keyword>
<evidence type="ECO:0000313" key="3">
    <source>
        <dbReference type="EMBL" id="MEM5535455.1"/>
    </source>
</evidence>
<dbReference type="PANTHER" id="PTHR42208">
    <property type="entry name" value="HEAVY METAL TRANSPORTER-RELATED"/>
    <property type="match status" value="1"/>
</dbReference>
<gene>
    <name evidence="3" type="ORF">WNY58_03515</name>
</gene>
<feature type="transmembrane region" description="Helical" evidence="1">
    <location>
        <begin position="166"/>
        <end position="188"/>
    </location>
</feature>
<keyword evidence="1" id="KW-0472">Membrane</keyword>
<dbReference type="EMBL" id="JBBMRA010000002">
    <property type="protein sequence ID" value="MEM5535455.1"/>
    <property type="molecule type" value="Genomic_DNA"/>
</dbReference>
<evidence type="ECO:0000256" key="1">
    <source>
        <dbReference type="SAM" id="Phobius"/>
    </source>
</evidence>
<organism evidence="3 4">
    <name type="scientific">Neptuniibacter pectenicola</name>
    <dbReference type="NCBI Taxonomy" id="1806669"/>
    <lineage>
        <taxon>Bacteria</taxon>
        <taxon>Pseudomonadati</taxon>
        <taxon>Pseudomonadota</taxon>
        <taxon>Gammaproteobacteria</taxon>
        <taxon>Oceanospirillales</taxon>
        <taxon>Oceanospirillaceae</taxon>
        <taxon>Neptuniibacter</taxon>
    </lineage>
</organism>
<dbReference type="PANTHER" id="PTHR42208:SF1">
    <property type="entry name" value="HEAVY METAL TRANSPORTER"/>
    <property type="match status" value="1"/>
</dbReference>
<feature type="transmembrane region" description="Helical" evidence="1">
    <location>
        <begin position="132"/>
        <end position="154"/>
    </location>
</feature>
<keyword evidence="1" id="KW-0812">Transmembrane</keyword>
<evidence type="ECO:0000259" key="2">
    <source>
        <dbReference type="Pfam" id="PF13386"/>
    </source>
</evidence>
<protein>
    <submittedName>
        <fullName evidence="3">Sulfite exporter TauE/SafE family protein</fullName>
    </submittedName>
</protein>
<name>A0ABU9TP17_9GAMM</name>
<evidence type="ECO:0000313" key="4">
    <source>
        <dbReference type="Proteomes" id="UP001449225"/>
    </source>
</evidence>
<dbReference type="Proteomes" id="UP001449225">
    <property type="component" value="Unassembled WGS sequence"/>
</dbReference>
<feature type="domain" description="Urease accessory protein UreH-like transmembrane" evidence="2">
    <location>
        <begin position="9"/>
        <end position="211"/>
    </location>
</feature>
<dbReference type="Pfam" id="PF13386">
    <property type="entry name" value="DsbD_2"/>
    <property type="match status" value="1"/>
</dbReference>
<comment type="caution">
    <text evidence="3">The sequence shown here is derived from an EMBL/GenBank/DDBJ whole genome shotgun (WGS) entry which is preliminary data.</text>
</comment>
<sequence length="222" mass="23838">MTEALSLPTAFLLGLLGGTHCLGMCGGIATTVSLSSPNGLKGFGLLLGYNSGRILSYTLAGALLGSLSWLIDNLVIQLALRTFAGLMLISMGLYIAQWWQGLTKVEHLGSHLWKQISPLARRFLPVKTLRQALMLGVLWGWLPCGLVYSTLIWASAASDWTLSAQLMTAFGLGTLPTMLLTGVLAQQVKAILQNALTKHISSSIIILMGLYTIPWQGIVSKL</sequence>
<feature type="transmembrane region" description="Helical" evidence="1">
    <location>
        <begin position="54"/>
        <end position="71"/>
    </location>
</feature>